<feature type="coiled-coil region" evidence="3">
    <location>
        <begin position="22"/>
        <end position="49"/>
    </location>
</feature>
<dbReference type="GO" id="GO:0005524">
    <property type="term" value="F:ATP binding"/>
    <property type="evidence" value="ECO:0007669"/>
    <property type="project" value="InterPro"/>
</dbReference>
<name>A0A6A1Q9D8_BALPH</name>
<dbReference type="OrthoDB" id="2161974at2759"/>
<dbReference type="InterPro" id="IPR003959">
    <property type="entry name" value="ATPase_AAA_core"/>
</dbReference>
<organism evidence="6 7">
    <name type="scientific">Balaenoptera physalus</name>
    <name type="common">Fin whale</name>
    <name type="synonym">Balaena physalus</name>
    <dbReference type="NCBI Taxonomy" id="9770"/>
    <lineage>
        <taxon>Eukaryota</taxon>
        <taxon>Metazoa</taxon>
        <taxon>Chordata</taxon>
        <taxon>Craniata</taxon>
        <taxon>Vertebrata</taxon>
        <taxon>Euteleostomi</taxon>
        <taxon>Mammalia</taxon>
        <taxon>Eutheria</taxon>
        <taxon>Laurasiatheria</taxon>
        <taxon>Artiodactyla</taxon>
        <taxon>Whippomorpha</taxon>
        <taxon>Cetacea</taxon>
        <taxon>Mysticeti</taxon>
        <taxon>Balaenopteridae</taxon>
        <taxon>Balaenoptera</taxon>
    </lineage>
</organism>
<dbReference type="InterPro" id="IPR027417">
    <property type="entry name" value="P-loop_NTPase"/>
</dbReference>
<dbReference type="Pfam" id="PF00004">
    <property type="entry name" value="AAA"/>
    <property type="match status" value="1"/>
</dbReference>
<dbReference type="Proteomes" id="UP000437017">
    <property type="component" value="Unassembled WGS sequence"/>
</dbReference>
<comment type="similarity">
    <text evidence="1">Belongs to the Nav/unc-53 family.</text>
</comment>
<dbReference type="SMART" id="SM00382">
    <property type="entry name" value="AAA"/>
    <property type="match status" value="1"/>
</dbReference>
<dbReference type="InterPro" id="IPR039041">
    <property type="entry name" value="Nav/unc-53"/>
</dbReference>
<evidence type="ECO:0000256" key="1">
    <source>
        <dbReference type="ARBA" id="ARBA00006255"/>
    </source>
</evidence>
<dbReference type="InterPro" id="IPR003593">
    <property type="entry name" value="AAA+_ATPase"/>
</dbReference>
<feature type="domain" description="AAA+ ATPase" evidence="5">
    <location>
        <begin position="145"/>
        <end position="299"/>
    </location>
</feature>
<evidence type="ECO:0000259" key="5">
    <source>
        <dbReference type="SMART" id="SM00382"/>
    </source>
</evidence>
<dbReference type="EMBL" id="SGJD01000638">
    <property type="protein sequence ID" value="KAB0404247.1"/>
    <property type="molecule type" value="Genomic_DNA"/>
</dbReference>
<comment type="caution">
    <text evidence="6">The sequence shown here is derived from an EMBL/GenBank/DDBJ whole genome shotgun (WGS) entry which is preliminary data.</text>
</comment>
<keyword evidence="7" id="KW-1185">Reference proteome</keyword>
<dbReference type="Pfam" id="PF25408">
    <property type="entry name" value="AAA_lid_NAV1"/>
    <property type="match status" value="1"/>
</dbReference>
<evidence type="ECO:0000313" key="7">
    <source>
        <dbReference type="Proteomes" id="UP000437017"/>
    </source>
</evidence>
<evidence type="ECO:0000256" key="3">
    <source>
        <dbReference type="SAM" id="Coils"/>
    </source>
</evidence>
<dbReference type="AlphaFoldDB" id="A0A6A1Q9D8"/>
<proteinExistence type="inferred from homology"/>
<keyword evidence="2 3" id="KW-0175">Coiled coil</keyword>
<dbReference type="GO" id="GO:0022008">
    <property type="term" value="P:neurogenesis"/>
    <property type="evidence" value="ECO:0007669"/>
    <property type="project" value="InterPro"/>
</dbReference>
<evidence type="ECO:0000256" key="4">
    <source>
        <dbReference type="SAM" id="MobiDB-lite"/>
    </source>
</evidence>
<dbReference type="SUPFAM" id="SSF52540">
    <property type="entry name" value="P-loop containing nucleoside triphosphate hydrolases"/>
    <property type="match status" value="1"/>
</dbReference>
<dbReference type="PANTHER" id="PTHR12784">
    <property type="entry name" value="STEERIN"/>
    <property type="match status" value="1"/>
</dbReference>
<evidence type="ECO:0000313" key="6">
    <source>
        <dbReference type="EMBL" id="KAB0404247.1"/>
    </source>
</evidence>
<accession>A0A6A1Q9D8</accession>
<dbReference type="InterPro" id="IPR057568">
    <property type="entry name" value="CortBP2_NAV1-like_AAA_lid"/>
</dbReference>
<dbReference type="FunFam" id="3.40.50.300:FF:001111">
    <property type="entry name" value="neuron navigator 2 isoform X3"/>
    <property type="match status" value="1"/>
</dbReference>
<sequence>MAVWEGSVSHTRVCKVSISECMDSEAETVMQLRNELRDKEMKLTDIRLEALSSAHQLDQLREAMNRMQDSRPHLFLIGCIGVSGKTKWDVLDGVVRRLFKLDFNSGIIWERGEDDRLAENSLDSLVFESLIPKPILQRYVSLLVEHRRIILSGPSGTGKTYLANRLSEYLVLREGRELTDGVIATFNVDHKSSKELRQYLSNLADQCASENNAVDMPLVIILDNLHHVSSLGEIFNGLLNCKDHKCPYIIGTMNQATSSTPNLQLHHNFRWVLCANHTEPVKGFLGRFLRRKLMETEIGGRVRNMELVKIIDWIPKVWHHLNRFLEAHSSSDVTIGGEGRPGPRLFLSCPIDVDGSRVWFTDLWNYSIIPYLLEAVREGLQLYGRRAPWEDPAKWVMDTYPWAASPQQHEWPPLLQLRPEDVGFDGYSMPREGSTSKQMPPSDADGDPLGESRGGGVSFGEARRGRLTGPEATSQSPLFPQMNMLMRLQEAANYSSPQSYDSDSNSNSHHDDILDSSLESTL</sequence>
<gene>
    <name evidence="6" type="ORF">E2I00_006700</name>
</gene>
<dbReference type="GO" id="GO:0016887">
    <property type="term" value="F:ATP hydrolysis activity"/>
    <property type="evidence" value="ECO:0007669"/>
    <property type="project" value="InterPro"/>
</dbReference>
<dbReference type="PANTHER" id="PTHR12784:SF6">
    <property type="entry name" value="NEURON NAVIGATOR 2"/>
    <property type="match status" value="1"/>
</dbReference>
<dbReference type="InterPro" id="IPR057126">
    <property type="entry name" value="NAV1-like_ubiquitin-like"/>
</dbReference>
<protein>
    <recommendedName>
        <fullName evidence="5">AAA+ ATPase domain-containing protein</fullName>
    </recommendedName>
</protein>
<feature type="compositionally biased region" description="Low complexity" evidence="4">
    <location>
        <begin position="494"/>
        <end position="507"/>
    </location>
</feature>
<evidence type="ECO:0000256" key="2">
    <source>
        <dbReference type="ARBA" id="ARBA00023054"/>
    </source>
</evidence>
<reference evidence="6 7" key="1">
    <citation type="journal article" date="2019" name="PLoS ONE">
        <title>Genomic analyses reveal an absence of contemporary introgressive admixture between fin whales and blue whales, despite known hybrids.</title>
        <authorList>
            <person name="Westbury M.V."/>
            <person name="Petersen B."/>
            <person name="Lorenzen E.D."/>
        </authorList>
    </citation>
    <scope>NUCLEOTIDE SEQUENCE [LARGE SCALE GENOMIC DNA]</scope>
    <source>
        <strain evidence="6">FinWhale-01</strain>
    </source>
</reference>
<dbReference type="Pfam" id="PF23092">
    <property type="entry name" value="Ubiquitin_6"/>
    <property type="match status" value="1"/>
</dbReference>
<feature type="region of interest" description="Disordered" evidence="4">
    <location>
        <begin position="422"/>
        <end position="522"/>
    </location>
</feature>
<dbReference type="Gene3D" id="3.40.50.300">
    <property type="entry name" value="P-loop containing nucleotide triphosphate hydrolases"/>
    <property type="match status" value="1"/>
</dbReference>